<evidence type="ECO:0000256" key="2">
    <source>
        <dbReference type="ARBA" id="ARBA00005862"/>
    </source>
</evidence>
<evidence type="ECO:0000256" key="7">
    <source>
        <dbReference type="ARBA" id="ARBA00022991"/>
    </source>
</evidence>
<sequence>MTASDVIIVWFRQDLRLADNPALAAAAATGAQVLPLYILDDDNAGEWALGAASRWWLHQSLTSLDKSLHGKLSVLAGDAHEILLRTVSETGAAAVYWNRCYEPWRIDHDRRIRKSLQAQGVAVRSYNGSLLYEPTTVHKRDGSPYKVFTPYYRNGCLENAPKPRPLVDQPAGVAFLALPSSSRIEDLRLLPAQRWYERMATNWTPGESGAAQRLDAFLADGISHYSKGRDRPDQRFVSRLSPHLHFGELSPHQVRQRILQSVADDEPDENREHFLRELGWREFSTYLLYHWPEMTRSNLQRKFNRFPWREDSSELQKWQTGQTGIPIVDAGMRELWQTGFMHNRVRMITASFLVKNLLLHWHHGEDWFWDTLVDADLANNSAGWQWVAGSGADAAPYFRIFNPVTQARRFDPDGDYVREFVPELQPLPDKYLHAPWEAPAAVLQEAGIRLGRDYPQPLVDLKESRARALAAFRSMTPADL</sequence>
<organism evidence="16 17">
    <name type="scientific">Woeseia oceani</name>
    <dbReference type="NCBI Taxonomy" id="1548547"/>
    <lineage>
        <taxon>Bacteria</taxon>
        <taxon>Pseudomonadati</taxon>
        <taxon>Pseudomonadota</taxon>
        <taxon>Gammaproteobacteria</taxon>
        <taxon>Woeseiales</taxon>
        <taxon>Woeseiaceae</taxon>
        <taxon>Woeseia</taxon>
    </lineage>
</organism>
<dbReference type="InterPro" id="IPR036155">
    <property type="entry name" value="Crypto/Photolyase_N_sf"/>
</dbReference>
<proteinExistence type="inferred from homology"/>
<comment type="cofactor">
    <cofactor evidence="12">
        <name>FAD</name>
        <dbReference type="ChEBI" id="CHEBI:57692"/>
    </cofactor>
    <text evidence="12">Binds 1 FAD per subunit.</text>
</comment>
<dbReference type="OrthoDB" id="9772484at2"/>
<dbReference type="Pfam" id="PF00875">
    <property type="entry name" value="DNA_photolyase"/>
    <property type="match status" value="1"/>
</dbReference>
<dbReference type="PROSITE" id="PS00394">
    <property type="entry name" value="DNA_PHOTOLYASES_1_1"/>
    <property type="match status" value="1"/>
</dbReference>
<evidence type="ECO:0000259" key="15">
    <source>
        <dbReference type="PROSITE" id="PS51645"/>
    </source>
</evidence>
<dbReference type="SUPFAM" id="SSF48173">
    <property type="entry name" value="Cryptochrome/photolyase FAD-binding domain"/>
    <property type="match status" value="1"/>
</dbReference>
<dbReference type="STRING" id="1548547.BA177_16830"/>
<evidence type="ECO:0000256" key="1">
    <source>
        <dbReference type="ARBA" id="ARBA00001932"/>
    </source>
</evidence>
<dbReference type="PROSITE" id="PS51645">
    <property type="entry name" value="PHR_CRY_ALPHA_BETA"/>
    <property type="match status" value="1"/>
</dbReference>
<dbReference type="FunFam" id="1.10.579.10:FF:000003">
    <property type="entry name" value="Deoxyribodipyrimidine photo-lyase"/>
    <property type="match status" value="1"/>
</dbReference>
<dbReference type="GO" id="GO:0043153">
    <property type="term" value="P:entrainment of circadian clock by photoperiod"/>
    <property type="evidence" value="ECO:0007669"/>
    <property type="project" value="TreeGrafter"/>
</dbReference>
<dbReference type="Gene3D" id="1.25.40.80">
    <property type="match status" value="1"/>
</dbReference>
<dbReference type="InterPro" id="IPR018394">
    <property type="entry name" value="DNA_photolyase_1_CS_C"/>
</dbReference>
<dbReference type="EMBL" id="CP016268">
    <property type="protein sequence ID" value="ANO52627.1"/>
    <property type="molecule type" value="Genomic_DNA"/>
</dbReference>
<dbReference type="PRINTS" id="PR00147">
    <property type="entry name" value="DNAPHOTLYASE"/>
</dbReference>
<evidence type="ECO:0000313" key="16">
    <source>
        <dbReference type="EMBL" id="ANO52627.1"/>
    </source>
</evidence>
<evidence type="ECO:0000256" key="4">
    <source>
        <dbReference type="ARBA" id="ARBA00014046"/>
    </source>
</evidence>
<keyword evidence="7 14" id="KW-0157">Chromophore</keyword>
<dbReference type="InterPro" id="IPR002081">
    <property type="entry name" value="Cryptochrome/DNA_photolyase_1"/>
</dbReference>
<comment type="catalytic activity">
    <reaction evidence="9">
        <text>cyclobutadipyrimidine (in DNA) = 2 pyrimidine residues (in DNA).</text>
        <dbReference type="EC" id="4.1.99.3"/>
    </reaction>
</comment>
<dbReference type="SUPFAM" id="SSF52425">
    <property type="entry name" value="Cryptochrome/photolyase, N-terminal domain"/>
    <property type="match status" value="1"/>
</dbReference>
<dbReference type="GO" id="GO:0000719">
    <property type="term" value="P:photoreactive repair"/>
    <property type="evidence" value="ECO:0007669"/>
    <property type="project" value="UniProtKB-ARBA"/>
</dbReference>
<accession>A0A193LJD7</accession>
<comment type="similarity">
    <text evidence="2">Belongs to the DNA photolyase class-1 family.</text>
</comment>
<dbReference type="PANTHER" id="PTHR11455:SF18">
    <property type="entry name" value="SI:CH1073-390K14.1"/>
    <property type="match status" value="1"/>
</dbReference>
<evidence type="ECO:0000256" key="13">
    <source>
        <dbReference type="PIRSR" id="PIRSR602081-2"/>
    </source>
</evidence>
<feature type="domain" description="Photolyase/cryptochrome alpha/beta" evidence="15">
    <location>
        <begin position="5"/>
        <end position="131"/>
    </location>
</feature>
<feature type="site" description="Electron transfer via tryptophanyl radical" evidence="13">
    <location>
        <position position="361"/>
    </location>
</feature>
<feature type="site" description="Electron transfer via tryptophanyl radical" evidence="13">
    <location>
        <position position="308"/>
    </location>
</feature>
<dbReference type="RefSeq" id="WP_068618136.1">
    <property type="nucleotide sequence ID" value="NZ_CP016268.1"/>
</dbReference>
<comment type="function">
    <text evidence="10">Involved in repair of UV radiation-induced DNA damage. Catalyzes the light-dependent monomerization (300-600 nm) of cyclobutyl pyrimidine dimers (in cis-syn configuration), which are formed between adjacent bases on the same DNA strand upon exposure to ultraviolet radiation.</text>
</comment>
<evidence type="ECO:0000256" key="9">
    <source>
        <dbReference type="ARBA" id="ARBA00033999"/>
    </source>
</evidence>
<dbReference type="InterPro" id="IPR006050">
    <property type="entry name" value="DNA_photolyase_N"/>
</dbReference>
<feature type="binding site" evidence="12">
    <location>
        <begin position="374"/>
        <end position="376"/>
    </location>
    <ligand>
        <name>FAD</name>
        <dbReference type="ChEBI" id="CHEBI:57692"/>
    </ligand>
</feature>
<dbReference type="GO" id="GO:0003677">
    <property type="term" value="F:DNA binding"/>
    <property type="evidence" value="ECO:0007669"/>
    <property type="project" value="TreeGrafter"/>
</dbReference>
<dbReference type="Gene3D" id="3.40.50.620">
    <property type="entry name" value="HUPs"/>
    <property type="match status" value="1"/>
</dbReference>
<dbReference type="KEGG" id="woc:BA177_16830"/>
<evidence type="ECO:0000313" key="17">
    <source>
        <dbReference type="Proteomes" id="UP000092695"/>
    </source>
</evidence>
<evidence type="ECO:0000256" key="3">
    <source>
        <dbReference type="ARBA" id="ARBA00013149"/>
    </source>
</evidence>
<evidence type="ECO:0000256" key="12">
    <source>
        <dbReference type="PIRSR" id="PIRSR602081-1"/>
    </source>
</evidence>
<gene>
    <name evidence="16" type="ORF">BA177_16830</name>
</gene>
<dbReference type="Gene3D" id="1.10.579.10">
    <property type="entry name" value="DNA Cyclobutane Dipyrimidine Photolyase, subunit A, domain 3"/>
    <property type="match status" value="1"/>
</dbReference>
<name>A0A193LJD7_9GAMM</name>
<feature type="binding site" evidence="12">
    <location>
        <position position="274"/>
    </location>
    <ligand>
        <name>FAD</name>
        <dbReference type="ChEBI" id="CHEBI:57692"/>
    </ligand>
</feature>
<dbReference type="GO" id="GO:0071949">
    <property type="term" value="F:FAD binding"/>
    <property type="evidence" value="ECO:0007669"/>
    <property type="project" value="TreeGrafter"/>
</dbReference>
<evidence type="ECO:0000256" key="10">
    <source>
        <dbReference type="ARBA" id="ARBA00059220"/>
    </source>
</evidence>
<comment type="cofactor">
    <cofactor evidence="1">
        <name>(6R)-5,10-methylene-5,6,7,8-tetrahydrofolate</name>
        <dbReference type="ChEBI" id="CHEBI:15636"/>
    </cofactor>
</comment>
<evidence type="ECO:0000256" key="8">
    <source>
        <dbReference type="ARBA" id="ARBA00031671"/>
    </source>
</evidence>
<keyword evidence="5 12" id="KW-0285">Flavoprotein</keyword>
<dbReference type="InterPro" id="IPR014729">
    <property type="entry name" value="Rossmann-like_a/b/a_fold"/>
</dbReference>
<reference evidence="16 17" key="1">
    <citation type="submission" date="2016-06" db="EMBL/GenBank/DDBJ databases">
        <title>Complete genome sequence of a deep-branching marine Gamma Proteobacterium Woeseia oceani type strain XK5.</title>
        <authorList>
            <person name="Mu D."/>
            <person name="Du Z."/>
        </authorList>
    </citation>
    <scope>NUCLEOTIDE SEQUENCE [LARGE SCALE GENOMIC DNA]</scope>
    <source>
        <strain evidence="16 17">XK5</strain>
    </source>
</reference>
<evidence type="ECO:0000256" key="14">
    <source>
        <dbReference type="RuleBase" id="RU004182"/>
    </source>
</evidence>
<dbReference type="InterPro" id="IPR036134">
    <property type="entry name" value="Crypto/Photolyase_FAD-like_sf"/>
</dbReference>
<evidence type="ECO:0000256" key="5">
    <source>
        <dbReference type="ARBA" id="ARBA00022630"/>
    </source>
</evidence>
<dbReference type="PANTHER" id="PTHR11455">
    <property type="entry name" value="CRYPTOCHROME"/>
    <property type="match status" value="1"/>
</dbReference>
<dbReference type="GO" id="GO:0005737">
    <property type="term" value="C:cytoplasm"/>
    <property type="evidence" value="ECO:0007669"/>
    <property type="project" value="TreeGrafter"/>
</dbReference>
<protein>
    <recommendedName>
        <fullName evidence="4">Deoxyribodipyrimidine photo-lyase</fullName>
        <ecNumber evidence="3">4.1.99.3</ecNumber>
    </recommendedName>
    <alternativeName>
        <fullName evidence="8">DNA photolyase</fullName>
    </alternativeName>
    <alternativeName>
        <fullName evidence="11">Photoreactivating enzyme</fullName>
    </alternativeName>
</protein>
<evidence type="ECO:0000256" key="6">
    <source>
        <dbReference type="ARBA" id="ARBA00022827"/>
    </source>
</evidence>
<comment type="similarity">
    <text evidence="14">Belongs to the DNA photolyase family.</text>
</comment>
<dbReference type="EC" id="4.1.99.3" evidence="3"/>
<evidence type="ECO:0000256" key="11">
    <source>
        <dbReference type="ARBA" id="ARBA00083107"/>
    </source>
</evidence>
<dbReference type="AlphaFoldDB" id="A0A193LJD7"/>
<feature type="binding site" evidence="12">
    <location>
        <position position="225"/>
    </location>
    <ligand>
        <name>FAD</name>
        <dbReference type="ChEBI" id="CHEBI:57692"/>
    </ligand>
</feature>
<dbReference type="InterPro" id="IPR005101">
    <property type="entry name" value="Cryptochr/Photolyase_FAD-bd"/>
</dbReference>
<keyword evidence="16" id="KW-0456">Lyase</keyword>
<keyword evidence="6 12" id="KW-0274">FAD</keyword>
<feature type="site" description="Electron transfer via tryptophanyl radical" evidence="13">
    <location>
        <position position="384"/>
    </location>
</feature>
<dbReference type="Pfam" id="PF03441">
    <property type="entry name" value="FAD_binding_7"/>
    <property type="match status" value="1"/>
</dbReference>
<keyword evidence="17" id="KW-1185">Reference proteome</keyword>
<dbReference type="GO" id="GO:0003904">
    <property type="term" value="F:deoxyribodipyrimidine photo-lyase activity"/>
    <property type="evidence" value="ECO:0007669"/>
    <property type="project" value="UniProtKB-EC"/>
</dbReference>
<dbReference type="GO" id="GO:0032922">
    <property type="term" value="P:circadian regulation of gene expression"/>
    <property type="evidence" value="ECO:0007669"/>
    <property type="project" value="TreeGrafter"/>
</dbReference>
<dbReference type="Proteomes" id="UP000092695">
    <property type="component" value="Chromosome"/>
</dbReference>